<feature type="domain" description="Transglutaminase-like" evidence="1">
    <location>
        <begin position="96"/>
        <end position="165"/>
    </location>
</feature>
<comment type="caution">
    <text evidence="2">The sequence shown here is derived from an EMBL/GenBank/DDBJ whole genome shotgun (WGS) entry which is preliminary data.</text>
</comment>
<dbReference type="Gene3D" id="3.10.620.30">
    <property type="match status" value="1"/>
</dbReference>
<reference evidence="2" key="1">
    <citation type="submission" date="2020-01" db="EMBL/GenBank/DDBJ databases">
        <title>Muricauda ochracea sp. nov., isolated from a tidal flat of Garorim bay in Korea.</title>
        <authorList>
            <person name="Kim D."/>
            <person name="Yoo Y."/>
            <person name="Kim J.-J."/>
        </authorList>
    </citation>
    <scope>NUCLEOTIDE SEQUENCE</scope>
    <source>
        <strain evidence="2">JGD-17</strain>
    </source>
</reference>
<organism evidence="2 3">
    <name type="scientific">Flagellimonas ochracea</name>
    <dbReference type="NCBI Taxonomy" id="2696472"/>
    <lineage>
        <taxon>Bacteria</taxon>
        <taxon>Pseudomonadati</taxon>
        <taxon>Bacteroidota</taxon>
        <taxon>Flavobacteriia</taxon>
        <taxon>Flavobacteriales</taxon>
        <taxon>Flavobacteriaceae</taxon>
        <taxon>Flagellimonas</taxon>
    </lineage>
</organism>
<dbReference type="InterPro" id="IPR002931">
    <property type="entry name" value="Transglutaminase-like"/>
</dbReference>
<dbReference type="GO" id="GO:0005737">
    <property type="term" value="C:cytoplasm"/>
    <property type="evidence" value="ECO:0007669"/>
    <property type="project" value="TreeGrafter"/>
</dbReference>
<dbReference type="SMART" id="SM00460">
    <property type="entry name" value="TGc"/>
    <property type="match status" value="1"/>
</dbReference>
<dbReference type="AlphaFoldDB" id="A0A964TFN2"/>
<dbReference type="InterPro" id="IPR038765">
    <property type="entry name" value="Papain-like_cys_pep_sf"/>
</dbReference>
<dbReference type="InterPro" id="IPR052557">
    <property type="entry name" value="CAP/Cytokinesis_protein"/>
</dbReference>
<dbReference type="SUPFAM" id="SSF54001">
    <property type="entry name" value="Cysteine proteinases"/>
    <property type="match status" value="1"/>
</dbReference>
<accession>A0A964TFN2</accession>
<proteinExistence type="predicted"/>
<evidence type="ECO:0000313" key="3">
    <source>
        <dbReference type="Proteomes" id="UP000667650"/>
    </source>
</evidence>
<name>A0A964TFN2_9FLAO</name>
<dbReference type="EMBL" id="JAAABI010000011">
    <property type="protein sequence ID" value="NAY93453.1"/>
    <property type="molecule type" value="Genomic_DNA"/>
</dbReference>
<dbReference type="Pfam" id="PF01841">
    <property type="entry name" value="Transglut_core"/>
    <property type="match status" value="1"/>
</dbReference>
<evidence type="ECO:0000313" key="2">
    <source>
        <dbReference type="EMBL" id="NAY93453.1"/>
    </source>
</evidence>
<gene>
    <name evidence="2" type="ORF">GTQ34_16195</name>
</gene>
<dbReference type="PANTHER" id="PTHR46333">
    <property type="entry name" value="CYTOKINESIS PROTEIN 3"/>
    <property type="match status" value="1"/>
</dbReference>
<dbReference type="PANTHER" id="PTHR46333:SF2">
    <property type="entry name" value="CYTOKINESIS PROTEIN 3"/>
    <property type="match status" value="1"/>
</dbReference>
<dbReference type="RefSeq" id="WP_166524864.1">
    <property type="nucleotide sequence ID" value="NZ_JAAABI010000011.1"/>
</dbReference>
<evidence type="ECO:0000259" key="1">
    <source>
        <dbReference type="SMART" id="SM00460"/>
    </source>
</evidence>
<keyword evidence="3" id="KW-1185">Reference proteome</keyword>
<protein>
    <recommendedName>
        <fullName evidence="1">Transglutaminase-like domain-containing protein</fullName>
    </recommendedName>
</protein>
<dbReference type="Proteomes" id="UP000667650">
    <property type="component" value="Unassembled WGS sequence"/>
</dbReference>
<sequence length="316" mass="37460">MKLANLVLLITLLVFLQTWGQDSPKDLAIRTSGMDLSMVELSEYAKSHFSDDYDKAKFFYHWINQNIEYEYEVLERHKNGIYTEEDNLYNTTPTIIFNRKKAVCQGYSELYKWFMESLDIETVIIDGYVRHFTNPYVEPESDAGFSHAWNAVKIGGEWLVVDTTWANQFVSNVPDYYFDIRPEKAIITHFPNDSDWQLLDKPLTLDEFNDSQYVDPLWFLTGFEDKPSLKEDENYYYFVYKQNPNRNWLVRLGFGTDSINYEPVPGIRVINQDGYTYYRFPKKQIPDNAAFKVDLNDFNEEKQTMMLYENIILFKI</sequence>